<evidence type="ECO:0000259" key="2">
    <source>
        <dbReference type="Pfam" id="PF10135"/>
    </source>
</evidence>
<gene>
    <name evidence="3" type="ORF">FRZ32_09180</name>
</gene>
<dbReference type="Proteomes" id="UP000321249">
    <property type="component" value="Unassembled WGS sequence"/>
</dbReference>
<dbReference type="Pfam" id="PF10135">
    <property type="entry name" value="Rod-binding"/>
    <property type="match status" value="1"/>
</dbReference>
<protein>
    <recommendedName>
        <fullName evidence="2">Flagellar protein FlgJ N-terminal domain-containing protein</fullName>
    </recommendedName>
</protein>
<evidence type="ECO:0000313" key="4">
    <source>
        <dbReference type="Proteomes" id="UP000321249"/>
    </source>
</evidence>
<dbReference type="OrthoDB" id="8481704at2"/>
<feature type="region of interest" description="Disordered" evidence="1">
    <location>
        <begin position="52"/>
        <end position="78"/>
    </location>
</feature>
<keyword evidence="4" id="KW-1185">Reference proteome</keyword>
<dbReference type="InterPro" id="IPR019301">
    <property type="entry name" value="Flagellar_prot_FlgJ_N"/>
</dbReference>
<name>A0A5C6TXY5_9SPHN</name>
<reference evidence="3 4" key="1">
    <citation type="journal article" date="2015" name="J. Microbiol.">
        <title>Sphingosinicella ginsenosidimutans sp. nov., with ginsenoside converting activity.</title>
        <authorList>
            <person name="Kim J.K."/>
            <person name="Kang M.S."/>
            <person name="Park S.C."/>
            <person name="Kim K.M."/>
            <person name="Choi K."/>
            <person name="Yoon M.H."/>
            <person name="Im W.T."/>
        </authorList>
    </citation>
    <scope>NUCLEOTIDE SEQUENCE [LARGE SCALE GENOMIC DNA]</scope>
    <source>
        <strain evidence="3 4">BS-11</strain>
    </source>
</reference>
<sequence length="78" mass="8219">MIGSMRQAKLADNWLDSSATDQFQEMADARLADSMSQQGAFGIAQMLISQFEHQLGGGQPQSSGGDTRPGADSNGARS</sequence>
<comment type="caution">
    <text evidence="3">The sequence shown here is derived from an EMBL/GenBank/DDBJ whole genome shotgun (WGS) entry which is preliminary data.</text>
</comment>
<evidence type="ECO:0000313" key="3">
    <source>
        <dbReference type="EMBL" id="TXC64990.1"/>
    </source>
</evidence>
<dbReference type="EMBL" id="VOQQ01000001">
    <property type="protein sequence ID" value="TXC64990.1"/>
    <property type="molecule type" value="Genomic_DNA"/>
</dbReference>
<proteinExistence type="predicted"/>
<evidence type="ECO:0000256" key="1">
    <source>
        <dbReference type="SAM" id="MobiDB-lite"/>
    </source>
</evidence>
<accession>A0A5C6TXY5</accession>
<feature type="domain" description="Flagellar protein FlgJ N-terminal" evidence="2">
    <location>
        <begin position="4"/>
        <end position="50"/>
    </location>
</feature>
<organism evidence="3 4">
    <name type="scientific">Allosphingosinicella ginsenosidimutans</name>
    <dbReference type="NCBI Taxonomy" id="1176539"/>
    <lineage>
        <taxon>Bacteria</taxon>
        <taxon>Pseudomonadati</taxon>
        <taxon>Pseudomonadota</taxon>
        <taxon>Alphaproteobacteria</taxon>
        <taxon>Sphingomonadales</taxon>
        <taxon>Sphingomonadaceae</taxon>
        <taxon>Allosphingosinicella</taxon>
    </lineage>
</organism>
<dbReference type="AlphaFoldDB" id="A0A5C6TXY5"/>